<keyword evidence="2" id="KW-0539">Nucleus</keyword>
<feature type="compositionally biased region" description="Polar residues" evidence="3">
    <location>
        <begin position="263"/>
        <end position="276"/>
    </location>
</feature>
<dbReference type="RefSeq" id="XP_007782448.1">
    <property type="nucleotide sequence ID" value="XM_007784258.1"/>
</dbReference>
<organism evidence="5 6">
    <name type="scientific">Coniosporium apollinis (strain CBS 100218)</name>
    <name type="common">Rock-inhabiting black yeast</name>
    <dbReference type="NCBI Taxonomy" id="1168221"/>
    <lineage>
        <taxon>Eukaryota</taxon>
        <taxon>Fungi</taxon>
        <taxon>Dikarya</taxon>
        <taxon>Ascomycota</taxon>
        <taxon>Pezizomycotina</taxon>
        <taxon>Dothideomycetes</taxon>
        <taxon>Dothideomycetes incertae sedis</taxon>
        <taxon>Coniosporium</taxon>
    </lineage>
</organism>
<dbReference type="OMA" id="KRQHDPN"/>
<gene>
    <name evidence="5" type="ORF">W97_06384</name>
</gene>
<feature type="compositionally biased region" description="Basic and acidic residues" evidence="3">
    <location>
        <begin position="297"/>
        <end position="315"/>
    </location>
</feature>
<dbReference type="PANTHER" id="PTHR48112:SF5">
    <property type="entry name" value="BOX PROTEIN, PUTATIVE (AFU_ORTHOLOGUE AFUA_1G04550)-RELATED"/>
    <property type="match status" value="1"/>
</dbReference>
<feature type="DNA-binding region" description="HMG box" evidence="2">
    <location>
        <begin position="104"/>
        <end position="173"/>
    </location>
</feature>
<keyword evidence="6" id="KW-1185">Reference proteome</keyword>
<keyword evidence="1 2" id="KW-0238">DNA-binding</keyword>
<feature type="domain" description="HMG box" evidence="4">
    <location>
        <begin position="104"/>
        <end position="173"/>
    </location>
</feature>
<dbReference type="Proteomes" id="UP000016924">
    <property type="component" value="Unassembled WGS sequence"/>
</dbReference>
<evidence type="ECO:0000256" key="2">
    <source>
        <dbReference type="PROSITE-ProRule" id="PRU00267"/>
    </source>
</evidence>
<feature type="compositionally biased region" description="Basic residues" evidence="3">
    <location>
        <begin position="342"/>
        <end position="352"/>
    </location>
</feature>
<accession>R7YZR7</accession>
<dbReference type="InterPro" id="IPR050342">
    <property type="entry name" value="HMGB"/>
</dbReference>
<name>R7YZR7_CONA1</name>
<evidence type="ECO:0000256" key="3">
    <source>
        <dbReference type="SAM" id="MobiDB-lite"/>
    </source>
</evidence>
<feature type="compositionally biased region" description="Low complexity" evidence="3">
    <location>
        <begin position="282"/>
        <end position="296"/>
    </location>
</feature>
<feature type="region of interest" description="Disordered" evidence="3">
    <location>
        <begin position="180"/>
        <end position="352"/>
    </location>
</feature>
<evidence type="ECO:0000259" key="4">
    <source>
        <dbReference type="PROSITE" id="PS50118"/>
    </source>
</evidence>
<dbReference type="eggNOG" id="KOG0381">
    <property type="taxonomic scope" value="Eukaryota"/>
</dbReference>
<dbReference type="AlphaFoldDB" id="R7YZR7"/>
<feature type="compositionally biased region" description="Acidic residues" evidence="3">
    <location>
        <begin position="203"/>
        <end position="220"/>
    </location>
</feature>
<dbReference type="Gene3D" id="1.10.30.10">
    <property type="entry name" value="High mobility group box domain"/>
    <property type="match status" value="1"/>
</dbReference>
<dbReference type="STRING" id="1168221.R7YZR7"/>
<reference evidence="6" key="1">
    <citation type="submission" date="2012-06" db="EMBL/GenBank/DDBJ databases">
        <title>The genome sequence of Coniosporium apollinis CBS 100218.</title>
        <authorList>
            <consortium name="The Broad Institute Genome Sequencing Platform"/>
            <person name="Cuomo C."/>
            <person name="Gorbushina A."/>
            <person name="Noack S."/>
            <person name="Walker B."/>
            <person name="Young S.K."/>
            <person name="Zeng Q."/>
            <person name="Gargeya S."/>
            <person name="Fitzgerald M."/>
            <person name="Haas B."/>
            <person name="Abouelleil A."/>
            <person name="Alvarado L."/>
            <person name="Arachchi H.M."/>
            <person name="Berlin A.M."/>
            <person name="Chapman S.B."/>
            <person name="Goldberg J."/>
            <person name="Griggs A."/>
            <person name="Gujja S."/>
            <person name="Hansen M."/>
            <person name="Howarth C."/>
            <person name="Imamovic A."/>
            <person name="Larimer J."/>
            <person name="McCowan C."/>
            <person name="Montmayeur A."/>
            <person name="Murphy C."/>
            <person name="Neiman D."/>
            <person name="Pearson M."/>
            <person name="Priest M."/>
            <person name="Roberts A."/>
            <person name="Saif S."/>
            <person name="Shea T."/>
            <person name="Sisk P."/>
            <person name="Sykes S."/>
            <person name="Wortman J."/>
            <person name="Nusbaum C."/>
            <person name="Birren B."/>
        </authorList>
    </citation>
    <scope>NUCLEOTIDE SEQUENCE [LARGE SCALE GENOMIC DNA]</scope>
    <source>
        <strain evidence="6">CBS 100218</strain>
    </source>
</reference>
<dbReference type="EMBL" id="JH767585">
    <property type="protein sequence ID" value="EON67131.1"/>
    <property type="molecule type" value="Genomic_DNA"/>
</dbReference>
<evidence type="ECO:0000256" key="1">
    <source>
        <dbReference type="ARBA" id="ARBA00023125"/>
    </source>
</evidence>
<sequence length="352" mass="38165">MGRPKKEVKENGTPEGYVSKANFMRTRDSIVTGLTELENLVTNLRSAFVQHTSEVLSGQSAGPDTLAISNPLGNAGRGITPAPVEADVKQKKKRVQKEKDPNAPKRPLTAYLLYAQSARSTIKDELGEGVKPGEVAEEITKRWHEMPDGEKSMWKEAYHTNREKYTEYLAEYLAKTGKAAPIEASPHDDEIPDADATAAALADDTEESSEDEDEEDEEEEVAKSPTPAPKLPTPPISQPTKTTKGRKAKAGKENGVTAELPSSVPQASQAPQASTKKSTRIPVPAASPEPAVSVKAKSPEKRKKEAKESSPEEPRKKKSRKSKGEGESQEAEPAPPPTSEKKSRKKRKSDAA</sequence>
<dbReference type="Pfam" id="PF00505">
    <property type="entry name" value="HMG_box"/>
    <property type="match status" value="1"/>
</dbReference>
<proteinExistence type="predicted"/>
<dbReference type="GO" id="GO:0003677">
    <property type="term" value="F:DNA binding"/>
    <property type="evidence" value="ECO:0007669"/>
    <property type="project" value="UniProtKB-UniRule"/>
</dbReference>
<dbReference type="SMART" id="SM00398">
    <property type="entry name" value="HMG"/>
    <property type="match status" value="1"/>
</dbReference>
<protein>
    <recommendedName>
        <fullName evidence="4">HMG box domain-containing protein</fullName>
    </recommendedName>
</protein>
<dbReference type="PANTHER" id="PTHR48112">
    <property type="entry name" value="HIGH MOBILITY GROUP PROTEIN DSP1"/>
    <property type="match status" value="1"/>
</dbReference>
<dbReference type="InterPro" id="IPR036910">
    <property type="entry name" value="HMG_box_dom_sf"/>
</dbReference>
<dbReference type="GO" id="GO:0005634">
    <property type="term" value="C:nucleus"/>
    <property type="evidence" value="ECO:0007669"/>
    <property type="project" value="UniProtKB-UniRule"/>
</dbReference>
<dbReference type="HOGENOM" id="CLU_042807_1_1_1"/>
<feature type="compositionally biased region" description="Pro residues" evidence="3">
    <location>
        <begin position="226"/>
        <end position="237"/>
    </location>
</feature>
<dbReference type="GeneID" id="19903695"/>
<dbReference type="SUPFAM" id="SSF47095">
    <property type="entry name" value="HMG-box"/>
    <property type="match status" value="1"/>
</dbReference>
<dbReference type="InterPro" id="IPR009071">
    <property type="entry name" value="HMG_box_dom"/>
</dbReference>
<evidence type="ECO:0000313" key="5">
    <source>
        <dbReference type="EMBL" id="EON67131.1"/>
    </source>
</evidence>
<dbReference type="OrthoDB" id="5550281at2759"/>
<evidence type="ECO:0000313" key="6">
    <source>
        <dbReference type="Proteomes" id="UP000016924"/>
    </source>
</evidence>
<feature type="region of interest" description="Disordered" evidence="3">
    <location>
        <begin position="79"/>
        <end position="108"/>
    </location>
</feature>
<dbReference type="PROSITE" id="PS50118">
    <property type="entry name" value="HMG_BOX_2"/>
    <property type="match status" value="1"/>
</dbReference>